<sequence>MLENIISEWIRCINEYYRLNTDENCYYNVSDIDNQLKNDMFEFVKANKAVVQERVVQSHSQACYISRNITKEIEKSNNISESFVQEYSELLECIVEI</sequence>
<comment type="caution">
    <text evidence="1">The sequence shown here is derived from an EMBL/GenBank/DDBJ whole genome shotgun (WGS) entry which is preliminary data.</text>
</comment>
<reference evidence="1" key="1">
    <citation type="submission" date="2020-05" db="EMBL/GenBank/DDBJ databases">
        <authorList>
            <person name="Rincon C."/>
            <person name="Sanders R I."/>
            <person name="Robbins C."/>
            <person name="Chaturvedi A."/>
        </authorList>
    </citation>
    <scope>NUCLEOTIDE SEQUENCE</scope>
    <source>
        <strain evidence="1">CHB12</strain>
    </source>
</reference>
<proteinExistence type="predicted"/>
<gene>
    <name evidence="1" type="ORF">CHRIB12_LOCUS1054</name>
</gene>
<dbReference type="EMBL" id="CAGKOT010000001">
    <property type="protein sequence ID" value="CAB5303657.1"/>
    <property type="molecule type" value="Genomic_DNA"/>
</dbReference>
<dbReference type="OrthoDB" id="2316756at2759"/>
<protein>
    <submittedName>
        <fullName evidence="1">Uncharacterized protein</fullName>
    </submittedName>
</protein>
<evidence type="ECO:0000313" key="1">
    <source>
        <dbReference type="EMBL" id="CAB5303657.1"/>
    </source>
</evidence>
<dbReference type="Proteomes" id="UP000684084">
    <property type="component" value="Unassembled WGS sequence"/>
</dbReference>
<organism evidence="1 2">
    <name type="scientific">Rhizophagus irregularis</name>
    <dbReference type="NCBI Taxonomy" id="588596"/>
    <lineage>
        <taxon>Eukaryota</taxon>
        <taxon>Fungi</taxon>
        <taxon>Fungi incertae sedis</taxon>
        <taxon>Mucoromycota</taxon>
        <taxon>Glomeromycotina</taxon>
        <taxon>Glomeromycetes</taxon>
        <taxon>Glomerales</taxon>
        <taxon>Glomeraceae</taxon>
        <taxon>Rhizophagus</taxon>
    </lineage>
</organism>
<name>A0A915YP75_9GLOM</name>
<accession>A0A915YP75</accession>
<dbReference type="AlphaFoldDB" id="A0A915YP75"/>
<evidence type="ECO:0000313" key="2">
    <source>
        <dbReference type="Proteomes" id="UP000684084"/>
    </source>
</evidence>